<evidence type="ECO:0000313" key="2">
    <source>
        <dbReference type="Proteomes" id="UP001201812"/>
    </source>
</evidence>
<organism evidence="1 2">
    <name type="scientific">Ditylenchus destructor</name>
    <dbReference type="NCBI Taxonomy" id="166010"/>
    <lineage>
        <taxon>Eukaryota</taxon>
        <taxon>Metazoa</taxon>
        <taxon>Ecdysozoa</taxon>
        <taxon>Nematoda</taxon>
        <taxon>Chromadorea</taxon>
        <taxon>Rhabditida</taxon>
        <taxon>Tylenchina</taxon>
        <taxon>Tylenchomorpha</taxon>
        <taxon>Sphaerularioidea</taxon>
        <taxon>Anguinidae</taxon>
        <taxon>Anguininae</taxon>
        <taxon>Ditylenchus</taxon>
    </lineage>
</organism>
<protein>
    <submittedName>
        <fullName evidence="1">Uncharacterized protein</fullName>
    </submittedName>
</protein>
<dbReference type="EMBL" id="JAKKPZ010000842">
    <property type="protein sequence ID" value="KAI1691990.1"/>
    <property type="molecule type" value="Genomic_DNA"/>
</dbReference>
<dbReference type="Proteomes" id="UP001201812">
    <property type="component" value="Unassembled WGS sequence"/>
</dbReference>
<evidence type="ECO:0000313" key="1">
    <source>
        <dbReference type="EMBL" id="KAI1691990.1"/>
    </source>
</evidence>
<reference evidence="1" key="1">
    <citation type="submission" date="2022-01" db="EMBL/GenBank/DDBJ databases">
        <title>Genome Sequence Resource for Two Populations of Ditylenchus destructor, the Migratory Endoparasitic Phytonematode.</title>
        <authorList>
            <person name="Zhang H."/>
            <person name="Lin R."/>
            <person name="Xie B."/>
        </authorList>
    </citation>
    <scope>NUCLEOTIDE SEQUENCE</scope>
    <source>
        <strain evidence="1">BazhouSP</strain>
    </source>
</reference>
<gene>
    <name evidence="1" type="ORF">DdX_21503</name>
</gene>
<proteinExistence type="predicted"/>
<name>A0AAD4MEW4_9BILA</name>
<keyword evidence="2" id="KW-1185">Reference proteome</keyword>
<sequence length="110" mass="12181">MMRLAGHRAEAAHLPEQPLLDVDAPALVGRIEFSVLAAEILQDRAGFEDRDRLAVRPLGIDDRRHAVVRRDRQELRLELVALADVDVLHLVGNASSSSMIVILWPFGVGQ</sequence>
<comment type="caution">
    <text evidence="1">The sequence shown here is derived from an EMBL/GenBank/DDBJ whole genome shotgun (WGS) entry which is preliminary data.</text>
</comment>
<accession>A0AAD4MEW4</accession>
<dbReference type="AlphaFoldDB" id="A0AAD4MEW4"/>